<feature type="transmembrane region" description="Helical" evidence="7">
    <location>
        <begin position="206"/>
        <end position="227"/>
    </location>
</feature>
<dbReference type="PROSITE" id="PS50928">
    <property type="entry name" value="ABC_TM1"/>
    <property type="match status" value="1"/>
</dbReference>
<keyword evidence="6 7" id="KW-0472">Membrane</keyword>
<dbReference type="PANTHER" id="PTHR32243">
    <property type="entry name" value="MALTOSE TRANSPORT SYSTEM PERMEASE-RELATED"/>
    <property type="match status" value="1"/>
</dbReference>
<dbReference type="AlphaFoldDB" id="A0A4R5DCF7"/>
<sequence>MATITDTAVRQRPGRRPNRRPRSRSVGATGRYVLLALMLLFALLPFAWMLITAIKPAAEAYTTPIIWWPSTPTVENFVAVLTKTDFPRVVLNTVIVAVSAALISTTVAVLAAYGLSRLAGKRAQVLMISLLFAQMIPTVLLVIPYFLIFRRLGLVDTLLALVITNVSFTAPIATWLLLRFIGKVPKELDAAAMIDGCTRLGALRRVVLPAARSGVAAVFFYTFLVAWHEYLFALSLTSSPQNQVATLSIASLVGQYSVSWGQLMALGILVALPLIVLFLMVERSLIEGLAGGVKG</sequence>
<evidence type="ECO:0000256" key="8">
    <source>
        <dbReference type="SAM" id="MobiDB-lite"/>
    </source>
</evidence>
<dbReference type="OrthoDB" id="3569827at2"/>
<name>A0A4R5DCF7_9ACTN</name>
<evidence type="ECO:0000313" key="11">
    <source>
        <dbReference type="Proteomes" id="UP000294739"/>
    </source>
</evidence>
<comment type="subcellular location">
    <subcellularLocation>
        <location evidence="1 7">Cell membrane</location>
        <topology evidence="1 7">Multi-pass membrane protein</topology>
    </subcellularLocation>
</comment>
<feature type="transmembrane region" description="Helical" evidence="7">
    <location>
        <begin position="32"/>
        <end position="54"/>
    </location>
</feature>
<dbReference type="Pfam" id="PF00528">
    <property type="entry name" value="BPD_transp_1"/>
    <property type="match status" value="1"/>
</dbReference>
<feature type="transmembrane region" description="Helical" evidence="7">
    <location>
        <begin position="260"/>
        <end position="281"/>
    </location>
</feature>
<comment type="caution">
    <text evidence="10">The sequence shown here is derived from an EMBL/GenBank/DDBJ whole genome shotgun (WGS) entry which is preliminary data.</text>
</comment>
<organism evidence="10 11">
    <name type="scientific">Jiangella asiatica</name>
    <dbReference type="NCBI Taxonomy" id="2530372"/>
    <lineage>
        <taxon>Bacteria</taxon>
        <taxon>Bacillati</taxon>
        <taxon>Actinomycetota</taxon>
        <taxon>Actinomycetes</taxon>
        <taxon>Jiangellales</taxon>
        <taxon>Jiangellaceae</taxon>
        <taxon>Jiangella</taxon>
    </lineage>
</organism>
<feature type="transmembrane region" description="Helical" evidence="7">
    <location>
        <begin position="158"/>
        <end position="178"/>
    </location>
</feature>
<keyword evidence="5 7" id="KW-1133">Transmembrane helix</keyword>
<keyword evidence="3" id="KW-1003">Cell membrane</keyword>
<dbReference type="PANTHER" id="PTHR32243:SF18">
    <property type="entry name" value="INNER MEMBRANE ABC TRANSPORTER PERMEASE PROTEIN YCJP"/>
    <property type="match status" value="1"/>
</dbReference>
<evidence type="ECO:0000256" key="1">
    <source>
        <dbReference type="ARBA" id="ARBA00004651"/>
    </source>
</evidence>
<dbReference type="EMBL" id="SMKZ01000019">
    <property type="protein sequence ID" value="TDE09304.1"/>
    <property type="molecule type" value="Genomic_DNA"/>
</dbReference>
<accession>A0A4R5DCF7</accession>
<dbReference type="SUPFAM" id="SSF161098">
    <property type="entry name" value="MetI-like"/>
    <property type="match status" value="1"/>
</dbReference>
<dbReference type="InterPro" id="IPR000515">
    <property type="entry name" value="MetI-like"/>
</dbReference>
<comment type="similarity">
    <text evidence="7">Belongs to the binding-protein-dependent transport system permease family.</text>
</comment>
<evidence type="ECO:0000256" key="5">
    <source>
        <dbReference type="ARBA" id="ARBA00022989"/>
    </source>
</evidence>
<dbReference type="InterPro" id="IPR035906">
    <property type="entry name" value="MetI-like_sf"/>
</dbReference>
<feature type="domain" description="ABC transmembrane type-1" evidence="9">
    <location>
        <begin position="90"/>
        <end position="281"/>
    </location>
</feature>
<evidence type="ECO:0000256" key="4">
    <source>
        <dbReference type="ARBA" id="ARBA00022692"/>
    </source>
</evidence>
<dbReference type="Proteomes" id="UP000294739">
    <property type="component" value="Unassembled WGS sequence"/>
</dbReference>
<evidence type="ECO:0000259" key="9">
    <source>
        <dbReference type="PROSITE" id="PS50928"/>
    </source>
</evidence>
<reference evidence="10 11" key="1">
    <citation type="submission" date="2019-03" db="EMBL/GenBank/DDBJ databases">
        <title>Draft genome sequences of novel Actinobacteria.</title>
        <authorList>
            <person name="Sahin N."/>
            <person name="Ay H."/>
            <person name="Saygin H."/>
        </authorList>
    </citation>
    <scope>NUCLEOTIDE SEQUENCE [LARGE SCALE GENOMIC DNA]</scope>
    <source>
        <strain evidence="10 11">5K138</strain>
    </source>
</reference>
<protein>
    <submittedName>
        <fullName evidence="10">Carbohydrate ABC transporter permease</fullName>
    </submittedName>
</protein>
<keyword evidence="2 7" id="KW-0813">Transport</keyword>
<keyword evidence="11" id="KW-1185">Reference proteome</keyword>
<feature type="compositionally biased region" description="Basic residues" evidence="8">
    <location>
        <begin position="12"/>
        <end position="23"/>
    </location>
</feature>
<dbReference type="InParanoid" id="A0A4R5DCF7"/>
<dbReference type="GO" id="GO:0055085">
    <property type="term" value="P:transmembrane transport"/>
    <property type="evidence" value="ECO:0007669"/>
    <property type="project" value="InterPro"/>
</dbReference>
<feature type="transmembrane region" description="Helical" evidence="7">
    <location>
        <begin position="125"/>
        <end position="146"/>
    </location>
</feature>
<feature type="region of interest" description="Disordered" evidence="8">
    <location>
        <begin position="1"/>
        <end position="24"/>
    </location>
</feature>
<gene>
    <name evidence="10" type="ORF">E1269_14935</name>
</gene>
<dbReference type="Gene3D" id="1.10.3720.10">
    <property type="entry name" value="MetI-like"/>
    <property type="match status" value="1"/>
</dbReference>
<evidence type="ECO:0000256" key="7">
    <source>
        <dbReference type="RuleBase" id="RU363032"/>
    </source>
</evidence>
<dbReference type="CDD" id="cd06261">
    <property type="entry name" value="TM_PBP2"/>
    <property type="match status" value="1"/>
</dbReference>
<dbReference type="InterPro" id="IPR050901">
    <property type="entry name" value="BP-dep_ABC_trans_perm"/>
</dbReference>
<proteinExistence type="inferred from homology"/>
<evidence type="ECO:0000256" key="6">
    <source>
        <dbReference type="ARBA" id="ARBA00023136"/>
    </source>
</evidence>
<dbReference type="GO" id="GO:0005886">
    <property type="term" value="C:plasma membrane"/>
    <property type="evidence" value="ECO:0007669"/>
    <property type="project" value="UniProtKB-SubCell"/>
</dbReference>
<evidence type="ECO:0000313" key="10">
    <source>
        <dbReference type="EMBL" id="TDE09304.1"/>
    </source>
</evidence>
<keyword evidence="4 7" id="KW-0812">Transmembrane</keyword>
<evidence type="ECO:0000256" key="2">
    <source>
        <dbReference type="ARBA" id="ARBA00022448"/>
    </source>
</evidence>
<feature type="transmembrane region" description="Helical" evidence="7">
    <location>
        <begin position="89"/>
        <end position="113"/>
    </location>
</feature>
<evidence type="ECO:0000256" key="3">
    <source>
        <dbReference type="ARBA" id="ARBA00022475"/>
    </source>
</evidence>
<dbReference type="RefSeq" id="WP_131895814.1">
    <property type="nucleotide sequence ID" value="NZ_SMKZ01000019.1"/>
</dbReference>